<dbReference type="InterPro" id="IPR037066">
    <property type="entry name" value="Plug_dom_sf"/>
</dbReference>
<dbReference type="FunFam" id="2.170.130.10:FF:000001">
    <property type="entry name" value="Catecholate siderophore TonB-dependent receptor"/>
    <property type="match status" value="1"/>
</dbReference>
<keyword evidence="10 15" id="KW-0798">TonB box</keyword>
<dbReference type="Gene3D" id="3.55.50.30">
    <property type="match status" value="1"/>
</dbReference>
<keyword evidence="13 14" id="KW-0998">Cell outer membrane</keyword>
<accession>A0A120LGT1</accession>
<evidence type="ECO:0000256" key="16">
    <source>
        <dbReference type="SAM" id="SignalP"/>
    </source>
</evidence>
<dbReference type="GO" id="GO:0015891">
    <property type="term" value="P:siderophore transport"/>
    <property type="evidence" value="ECO:0007669"/>
    <property type="project" value="InterPro"/>
</dbReference>
<dbReference type="Gene3D" id="2.170.130.10">
    <property type="entry name" value="TonB-dependent receptor, plug domain"/>
    <property type="match status" value="1"/>
</dbReference>
<dbReference type="InterPro" id="IPR036942">
    <property type="entry name" value="Beta-barrel_TonB_sf"/>
</dbReference>
<keyword evidence="3 14" id="KW-0813">Transport</keyword>
<dbReference type="PANTHER" id="PTHR32552:SF68">
    <property type="entry name" value="FERRICHROME OUTER MEMBRANE TRANSPORTER_PHAGE RECEPTOR"/>
    <property type="match status" value="1"/>
</dbReference>
<keyword evidence="4 14" id="KW-1134">Transmembrane beta strand</keyword>
<dbReference type="InterPro" id="IPR012910">
    <property type="entry name" value="Plug_dom"/>
</dbReference>
<evidence type="ECO:0000256" key="12">
    <source>
        <dbReference type="ARBA" id="ARBA00023170"/>
    </source>
</evidence>
<dbReference type="NCBIfam" id="TIGR01783">
    <property type="entry name" value="TonB-siderophor"/>
    <property type="match status" value="1"/>
</dbReference>
<dbReference type="GO" id="GO:0015344">
    <property type="term" value="F:siderophore uptake transmembrane transporter activity"/>
    <property type="evidence" value="ECO:0007669"/>
    <property type="project" value="TreeGrafter"/>
</dbReference>
<dbReference type="InterPro" id="IPR039426">
    <property type="entry name" value="TonB-dep_rcpt-like"/>
</dbReference>
<dbReference type="SUPFAM" id="SSF56935">
    <property type="entry name" value="Porins"/>
    <property type="match status" value="1"/>
</dbReference>
<evidence type="ECO:0000256" key="14">
    <source>
        <dbReference type="PROSITE-ProRule" id="PRU01360"/>
    </source>
</evidence>
<comment type="similarity">
    <text evidence="2 14 15">Belongs to the TonB-dependent receptor family.</text>
</comment>
<keyword evidence="6 14" id="KW-0812">Transmembrane</keyword>
<dbReference type="PROSITE" id="PS52016">
    <property type="entry name" value="TONB_DEPENDENT_REC_3"/>
    <property type="match status" value="1"/>
</dbReference>
<dbReference type="AlphaFoldDB" id="A0A120LGT1"/>
<gene>
    <name evidence="18" type="ORF">AL504_03160</name>
</gene>
<dbReference type="GO" id="GO:0009279">
    <property type="term" value="C:cell outer membrane"/>
    <property type="evidence" value="ECO:0007669"/>
    <property type="project" value="UniProtKB-SubCell"/>
</dbReference>
<evidence type="ECO:0000259" key="17">
    <source>
        <dbReference type="SMART" id="SM00965"/>
    </source>
</evidence>
<evidence type="ECO:0000256" key="6">
    <source>
        <dbReference type="ARBA" id="ARBA00022692"/>
    </source>
</evidence>
<dbReference type="Proteomes" id="UP000060602">
    <property type="component" value="Chromosome"/>
</dbReference>
<dbReference type="GO" id="GO:0038023">
    <property type="term" value="F:signaling receptor activity"/>
    <property type="evidence" value="ECO:0007669"/>
    <property type="project" value="InterPro"/>
</dbReference>
<evidence type="ECO:0000256" key="9">
    <source>
        <dbReference type="ARBA" id="ARBA00023065"/>
    </source>
</evidence>
<evidence type="ECO:0000256" key="1">
    <source>
        <dbReference type="ARBA" id="ARBA00004571"/>
    </source>
</evidence>
<organism evidence="18 19">
    <name type="scientific">Alcaligenes xylosoxydans xylosoxydans</name>
    <name type="common">Achromobacter xylosoxidans</name>
    <dbReference type="NCBI Taxonomy" id="85698"/>
    <lineage>
        <taxon>Bacteria</taxon>
        <taxon>Pseudomonadati</taxon>
        <taxon>Pseudomonadota</taxon>
        <taxon>Betaproteobacteria</taxon>
        <taxon>Burkholderiales</taxon>
        <taxon>Alcaligenaceae</taxon>
        <taxon>Achromobacter</taxon>
    </lineage>
</organism>
<keyword evidence="12 18" id="KW-0675">Receptor</keyword>
<evidence type="ECO:0000256" key="5">
    <source>
        <dbReference type="ARBA" id="ARBA00022496"/>
    </source>
</evidence>
<dbReference type="InterPro" id="IPR010105">
    <property type="entry name" value="TonB_sidphr_rcpt"/>
</dbReference>
<keyword evidence="5" id="KW-0410">Iron transport</keyword>
<evidence type="ECO:0000256" key="7">
    <source>
        <dbReference type="ARBA" id="ARBA00022729"/>
    </source>
</evidence>
<evidence type="ECO:0000256" key="4">
    <source>
        <dbReference type="ARBA" id="ARBA00022452"/>
    </source>
</evidence>
<evidence type="ECO:0000256" key="15">
    <source>
        <dbReference type="RuleBase" id="RU003357"/>
    </source>
</evidence>
<feature type="chain" id="PRO_5012429953" evidence="16">
    <location>
        <begin position="16"/>
        <end position="769"/>
    </location>
</feature>
<evidence type="ECO:0000313" key="19">
    <source>
        <dbReference type="Proteomes" id="UP000060602"/>
    </source>
</evidence>
<evidence type="ECO:0000256" key="2">
    <source>
        <dbReference type="ARBA" id="ARBA00009810"/>
    </source>
</evidence>
<dbReference type="SMART" id="SM00965">
    <property type="entry name" value="STN"/>
    <property type="match status" value="1"/>
</dbReference>
<keyword evidence="9" id="KW-0406">Ion transport</keyword>
<dbReference type="PANTHER" id="PTHR32552">
    <property type="entry name" value="FERRICHROME IRON RECEPTOR-RELATED"/>
    <property type="match status" value="1"/>
</dbReference>
<evidence type="ECO:0000313" key="18">
    <source>
        <dbReference type="EMBL" id="AMG35133.1"/>
    </source>
</evidence>
<dbReference type="Gene3D" id="2.40.170.20">
    <property type="entry name" value="TonB-dependent receptor, beta-barrel domain"/>
    <property type="match status" value="1"/>
</dbReference>
<name>A0A120LGT1_ALCXX</name>
<evidence type="ECO:0000256" key="13">
    <source>
        <dbReference type="ARBA" id="ARBA00023237"/>
    </source>
</evidence>
<comment type="subcellular location">
    <subcellularLocation>
        <location evidence="1 14">Cell outer membrane</location>
        <topology evidence="1 14">Multi-pass membrane protein</topology>
    </subcellularLocation>
</comment>
<dbReference type="CDD" id="cd01347">
    <property type="entry name" value="ligand_gated_channel"/>
    <property type="match status" value="1"/>
</dbReference>
<feature type="signal peptide" evidence="16">
    <location>
        <begin position="1"/>
        <end position="15"/>
    </location>
</feature>
<dbReference type="EMBL" id="CP014060">
    <property type="protein sequence ID" value="AMG35133.1"/>
    <property type="molecule type" value="Genomic_DNA"/>
</dbReference>
<evidence type="ECO:0000256" key="8">
    <source>
        <dbReference type="ARBA" id="ARBA00023004"/>
    </source>
</evidence>
<dbReference type="Pfam" id="PF00593">
    <property type="entry name" value="TonB_dep_Rec_b-barrel"/>
    <property type="match status" value="1"/>
</dbReference>
<keyword evidence="11 14" id="KW-0472">Membrane</keyword>
<proteinExistence type="inferred from homology"/>
<evidence type="ECO:0000256" key="10">
    <source>
        <dbReference type="ARBA" id="ARBA00023077"/>
    </source>
</evidence>
<dbReference type="InterPro" id="IPR000531">
    <property type="entry name" value="Beta-barrel_TonB"/>
</dbReference>
<feature type="domain" description="Secretin/TonB short N-terminal" evidence="17">
    <location>
        <begin position="47"/>
        <end position="98"/>
    </location>
</feature>
<keyword evidence="8" id="KW-0408">Iron</keyword>
<dbReference type="InterPro" id="IPR011662">
    <property type="entry name" value="Secretin/TonB_short_N"/>
</dbReference>
<sequence length="769" mass="84213">MLLLGALAAMPLAGAQPGPQVATTRSFHVAPGPLTQVLQQIASQAHVLVYFDPAVTRDLSSDGLDGTYAPALAFEAVLRGHGLEVYEDPSGGFRVRRTWMPAVSTLPITQVEGMARGFTQLEDRAATKTLAPLVSVPQSVSVVTAADMQARGARSVTQALQYTPGVQIDNYGGTEVRNDWVVLRGFDAKLTGDYRDGLSQMPYDQIRARVPTYALEQIEVVRGPVSALYGQAAPGGIVNRVTKRPPETPLREAALQFGSFEHKQAYLDLGGPFNENGQARFRLTATAKESGTQDKYDSDHRYRDNLAYVAPAFGWRDADTSFTLLMHYQHDRNDGESRAYYPTRVLVGDYDYDRNDRDFFSLGYQLEHRLNAQWRVRQNARYQQGDMLLRNLYAGALASDGRTLARAQLQARERAEGLAVDSQIEGDLEAGGLRHTVLAGLDARRLSGRQHYQQAAAPSLDLLDPRYGQGIALPSGAPSIIKVRQVSEQWGLYLQDKVQAGDWTVLLGVRRDDYRDVTDNLLAGTRTRGRGDVYTGRAGVSYAAGAGVAPYVGYATSFVPQAGASYEGKPFDPSRAEQFEVGVKFQPPQSQSLYTLALFDLRQRNVLTADPDPAHPGFNVTTGRVRARGVELEAKVSLARGWDVLAAYTFNDVKNQQANDGTTGKVPIVTPRQMASLWLNRSLEGWLAGWTAGVGVRHIGSTYVDAANTMKNEAATVVDAALAYDAGAWRLALDASNVFNRQTVVCRGDRSNCRYGVDRTVLATVTYRY</sequence>
<dbReference type="Pfam" id="PF07715">
    <property type="entry name" value="Plug"/>
    <property type="match status" value="1"/>
</dbReference>
<evidence type="ECO:0000256" key="3">
    <source>
        <dbReference type="ARBA" id="ARBA00022448"/>
    </source>
</evidence>
<reference evidence="19" key="1">
    <citation type="submission" date="2015-12" db="EMBL/GenBank/DDBJ databases">
        <title>FDA dAtabase for Regulatory Grade micrObial Sequences (FDA-ARGOS): Supporting development and validation of Infectious Disease Dx tests.</title>
        <authorList>
            <person name="Case J."/>
            <person name="Tallon L."/>
            <person name="Sadzewicz L."/>
            <person name="Sengamalay N."/>
            <person name="Ott S."/>
            <person name="Godinez A."/>
            <person name="Nagaraj S."/>
            <person name="Nadendla S."/>
            <person name="Sichtig H."/>
        </authorList>
    </citation>
    <scope>NUCLEOTIDE SEQUENCE [LARGE SCALE GENOMIC DNA]</scope>
    <source>
        <strain evidence="19">FDAARGOS_147</strain>
    </source>
</reference>
<keyword evidence="7 16" id="KW-0732">Signal</keyword>
<protein>
    <submittedName>
        <fullName evidence="18">TonB-dependent siderophore receptor</fullName>
    </submittedName>
</protein>
<evidence type="ECO:0000256" key="11">
    <source>
        <dbReference type="ARBA" id="ARBA00023136"/>
    </source>
</evidence>